<accession>A0A4P9X6B5</accession>
<dbReference type="Proteomes" id="UP000274922">
    <property type="component" value="Unassembled WGS sequence"/>
</dbReference>
<comment type="subcellular location">
    <subcellularLocation>
        <location evidence="1">Golgi apparatus membrane</location>
        <topology evidence="1">Peripheral membrane protein</topology>
    </subcellularLocation>
</comment>
<dbReference type="GO" id="GO:0000139">
    <property type="term" value="C:Golgi membrane"/>
    <property type="evidence" value="ECO:0007669"/>
    <property type="project" value="UniProtKB-SubCell"/>
</dbReference>
<feature type="region of interest" description="Disordered" evidence="5">
    <location>
        <begin position="205"/>
        <end position="224"/>
    </location>
</feature>
<dbReference type="InterPro" id="IPR048485">
    <property type="entry name" value="COG5_helical"/>
</dbReference>
<dbReference type="InterPro" id="IPR049176">
    <property type="entry name" value="COG5_N"/>
</dbReference>
<organism evidence="8 9">
    <name type="scientific">Caulochytrium protostelioides</name>
    <dbReference type="NCBI Taxonomy" id="1555241"/>
    <lineage>
        <taxon>Eukaryota</taxon>
        <taxon>Fungi</taxon>
        <taxon>Fungi incertae sedis</taxon>
        <taxon>Chytridiomycota</taxon>
        <taxon>Chytridiomycota incertae sedis</taxon>
        <taxon>Chytridiomycetes</taxon>
        <taxon>Caulochytriales</taxon>
        <taxon>Caulochytriaceae</taxon>
        <taxon>Caulochytrium</taxon>
    </lineage>
</organism>
<dbReference type="OrthoDB" id="18786at2759"/>
<keyword evidence="3" id="KW-0333">Golgi apparatus</keyword>
<reference evidence="9" key="1">
    <citation type="journal article" date="2018" name="Nat. Microbiol.">
        <title>Leveraging single-cell genomics to expand the fungal tree of life.</title>
        <authorList>
            <person name="Ahrendt S.R."/>
            <person name="Quandt C.A."/>
            <person name="Ciobanu D."/>
            <person name="Clum A."/>
            <person name="Salamov A."/>
            <person name="Andreopoulos B."/>
            <person name="Cheng J.F."/>
            <person name="Woyke T."/>
            <person name="Pelin A."/>
            <person name="Henrissat B."/>
            <person name="Reynolds N.K."/>
            <person name="Benny G.L."/>
            <person name="Smith M.E."/>
            <person name="James T.Y."/>
            <person name="Grigoriev I.V."/>
        </authorList>
    </citation>
    <scope>NUCLEOTIDE SEQUENCE [LARGE SCALE GENOMIC DNA]</scope>
    <source>
        <strain evidence="9">ATCC 52028</strain>
    </source>
</reference>
<feature type="region of interest" description="Disordered" evidence="5">
    <location>
        <begin position="20"/>
        <end position="54"/>
    </location>
</feature>
<dbReference type="AlphaFoldDB" id="A0A4P9X6B5"/>
<dbReference type="PANTHER" id="PTHR13228">
    <property type="entry name" value="CONSERVED OLIGOMERIC GOLGI COMPLEX COMPONENT 5"/>
    <property type="match status" value="1"/>
</dbReference>
<gene>
    <name evidence="8" type="ORF">CXG81DRAFT_19513</name>
</gene>
<dbReference type="PANTHER" id="PTHR13228:SF3">
    <property type="entry name" value="CONSERVED OLIGOMERIC GOLGI COMPLEX SUBUNIT 5"/>
    <property type="match status" value="1"/>
</dbReference>
<evidence type="ECO:0000313" key="8">
    <source>
        <dbReference type="EMBL" id="RKP00560.1"/>
    </source>
</evidence>
<dbReference type="EMBL" id="ML014210">
    <property type="protein sequence ID" value="RKP00560.1"/>
    <property type="molecule type" value="Genomic_DNA"/>
</dbReference>
<dbReference type="STRING" id="1555241.A0A4P9X6B5"/>
<feature type="domain" description="Conserved oligomeric Golgi complex subunit 5 N-terminal" evidence="6">
    <location>
        <begin position="62"/>
        <end position="182"/>
    </location>
</feature>
<evidence type="ECO:0000256" key="4">
    <source>
        <dbReference type="ARBA" id="ARBA00023136"/>
    </source>
</evidence>
<keyword evidence="9" id="KW-1185">Reference proteome</keyword>
<protein>
    <recommendedName>
        <fullName evidence="2">Conserved oligomeric Golgi complex subunit 5</fullName>
    </recommendedName>
</protein>
<feature type="compositionally biased region" description="Polar residues" evidence="5">
    <location>
        <begin position="210"/>
        <end position="219"/>
    </location>
</feature>
<dbReference type="GO" id="GO:0017119">
    <property type="term" value="C:Golgi transport complex"/>
    <property type="evidence" value="ECO:0007669"/>
    <property type="project" value="InterPro"/>
</dbReference>
<evidence type="ECO:0000259" key="7">
    <source>
        <dbReference type="Pfam" id="PF20649"/>
    </source>
</evidence>
<name>A0A4P9X6B5_9FUNG</name>
<keyword evidence="4" id="KW-0472">Membrane</keyword>
<feature type="compositionally biased region" description="Low complexity" evidence="5">
    <location>
        <begin position="20"/>
        <end position="35"/>
    </location>
</feature>
<dbReference type="InterPro" id="IPR019465">
    <property type="entry name" value="Cog5"/>
</dbReference>
<evidence type="ECO:0000256" key="3">
    <source>
        <dbReference type="ARBA" id="ARBA00023034"/>
    </source>
</evidence>
<evidence type="ECO:0000256" key="2">
    <source>
        <dbReference type="ARBA" id="ARBA00020974"/>
    </source>
</evidence>
<evidence type="ECO:0000259" key="6">
    <source>
        <dbReference type="Pfam" id="PF10392"/>
    </source>
</evidence>
<dbReference type="Pfam" id="PF10392">
    <property type="entry name" value="COG5_N"/>
    <property type="match status" value="1"/>
</dbReference>
<dbReference type="Pfam" id="PF20649">
    <property type="entry name" value="COG5_C"/>
    <property type="match status" value="1"/>
</dbReference>
<feature type="domain" description="Conserved oligomeric Golgi complex subunit 5 helical" evidence="7">
    <location>
        <begin position="254"/>
        <end position="456"/>
    </location>
</feature>
<sequence length="874" mass="97243">MAAAAALSALDAQDAVDAVDAAAAAADSGRPGADAAHPETSIDEGAPGSPSSRWREELRDYEAYLAADFDSARMAEALLSQSEDGLVGMEGSTVLTKLGYDIEQLERQIQREVAMHHTELLSHVGHLASTHQTMLQIRTQVTKLQATQKQVALRLESGYAPRQRVLDATQAAHETLTKLNRVLTQWKRFVQQCQDTCLDPASASLAAAGSTPSDASTRQDAAAPTAIPAGDQAKLIKAASLIRDLQRWLADPDLHGIDLITHEGRPYVAETQARLVQLATGSLRHGLQELRQNDVLCAVHILHNLDLLDVVDDVAHHAVDEASELLRNALMLQGISVQELWHHVEQWTGGLMHVVARLQLIHWVLTKRKDSNGQFFAVIRDMNRQAKHAPHAGKRPGTPADPPVPAPSLDAVPSFLTQYLTQLTQAIQQDFRGLTQSRLQVLYALEAGYPRLLRQLRAIVEQRQLETHDRQMLLKSFSFLETAYLNQVMRRLTDTMQAAFPDRPGPSRFTPVLDEINKWYRVALNELEAIQFDPHMLLAVGKHVTKCLGLAHRQLQTAIAQQPRLTMPLTGLGTVSAPQQLYIDVINFTWQLIDHVYRISNTLEQDALHKQLHPACAELEAALADFVARLFGWMIAECERELFSIPEDTYAGGPAQAPSTAGDRDGAGESPFLYELGTKLRWITKEIVSGLRCGSETTAWLCSMGERLIHTFLTQISLMHPLGEKGKLRLAGDLSQVEFIFTSWFQGIGQDLARDAEATHTVLRAFKPMLFLELAQLGSLHSADAVPITLRVHHLLVRAYPAILFPTQLWNWTSIQYVEWLRTHTEGERVQLLAQCLNYYAQSVNRKSQKTFAPEYVAAHKLLREYVAAHRKPV</sequence>
<evidence type="ECO:0000313" key="9">
    <source>
        <dbReference type="Proteomes" id="UP000274922"/>
    </source>
</evidence>
<evidence type="ECO:0000256" key="5">
    <source>
        <dbReference type="SAM" id="MobiDB-lite"/>
    </source>
</evidence>
<feature type="region of interest" description="Disordered" evidence="5">
    <location>
        <begin position="387"/>
        <end position="407"/>
    </location>
</feature>
<evidence type="ECO:0000256" key="1">
    <source>
        <dbReference type="ARBA" id="ARBA00004395"/>
    </source>
</evidence>
<proteinExistence type="predicted"/>
<dbReference type="GO" id="GO:0006891">
    <property type="term" value="P:intra-Golgi vesicle-mediated transport"/>
    <property type="evidence" value="ECO:0007669"/>
    <property type="project" value="InterPro"/>
</dbReference>